<dbReference type="PANTHER" id="PTHR23082">
    <property type="entry name" value="TRANSCRIPTION INITIATION FACTOR IIIC TFIIIC , POLYPEPTIDE 3-RELATED"/>
    <property type="match status" value="1"/>
</dbReference>
<dbReference type="AlphaFoldDB" id="A0A1Y1WMM9"/>
<feature type="region of interest" description="Disordered" evidence="2">
    <location>
        <begin position="1"/>
        <end position="46"/>
    </location>
</feature>
<name>A0A1Y1WMM9_9FUNG</name>
<sequence>MDDSEYYSDILDEEDLDSEELEMLDEQNRADSSDSSGDEDENQIDASVLQSAIAMASMATGSTELANKLTVNWDTEAPNSDGRCKCARHHDGQHHKPGTYALEGGFLTDDEDSNYEEEDDDLLGDMDGFKDALRGMSGIGRQKRGRPSNRHRAKPEAQRLLGMANTLFVDRQLDAAYEVLCEAIRVDANAQEAWYTMALIRDEQGRPDDAVHLYTLAAHLQPSNHELWERLSAMHCEAAERKQALGQASDEDWQGGALLHQQRNPQWPPRPGAAQAKAGIAGAHSAARHAVQSRGDAAAALGWFTAAVSHYNELVRSYTKMQLTVSMEASGGLRLLGHQHDSRAVHYAARVSGRESLRIKLGARFIQGRGNETTWDSDDLDAEFYQPGGGHELPVELRAKLGQCRLLLGQTEQAHVHLQVVDQQDMGVYADVFLDIGRSMVDVGHAQEAAGSAGAPCVCCLQPTRSSCGSRWRVHEELGHVDKAFALLREVEEIQAEDARDQAQQQQQAEQRRSPGTGASRSPDSSTERHLALARKAGLWFAKLAELEPRLGDAAARAEYRQTAYLLYMDWKRVPFFYMADRSTSRSAATARRPSTQLENGQAVGDKASMAQRRMARIKKRLAKKTSEDDDLVPTSYLMQQLWRVARHIPAPTKAVRYIWGSRPAKAAVYRLASYAMCRSSSLSQLMSSPPMYKFMRRQLSLLADGVYGSSDTLPHALAHLPKRWCPRMPVAALQLGIAYLAFAIRSDMPNRHRVLMQGFTYLQRYAELRCKQAARNAQRPVPDDMVAIQEIAYNYARAFHSVGAEHLAIDFYERVFELPVALDSAATDDDFSDLRREAAYNLAELLEKHCTI</sequence>
<dbReference type="RefSeq" id="XP_040748030.1">
    <property type="nucleotide sequence ID" value="XM_040889628.1"/>
</dbReference>
<reference evidence="3 4" key="1">
    <citation type="submission" date="2016-07" db="EMBL/GenBank/DDBJ databases">
        <title>Pervasive Adenine N6-methylation of Active Genes in Fungi.</title>
        <authorList>
            <consortium name="DOE Joint Genome Institute"/>
            <person name="Mondo S.J."/>
            <person name="Dannebaum R.O."/>
            <person name="Kuo R.C."/>
            <person name="Labutti K."/>
            <person name="Haridas S."/>
            <person name="Kuo A."/>
            <person name="Salamov A."/>
            <person name="Ahrendt S.R."/>
            <person name="Lipzen A."/>
            <person name="Sullivan W."/>
            <person name="Andreopoulos W.B."/>
            <person name="Clum A."/>
            <person name="Lindquist E."/>
            <person name="Daum C."/>
            <person name="Ramamoorthy G.K."/>
            <person name="Gryganskyi A."/>
            <person name="Culley D."/>
            <person name="Magnuson J.K."/>
            <person name="James T.Y."/>
            <person name="O'Malley M.A."/>
            <person name="Stajich J.E."/>
            <person name="Spatafora J.W."/>
            <person name="Visel A."/>
            <person name="Grigoriev I.V."/>
        </authorList>
    </citation>
    <scope>NUCLEOTIDE SEQUENCE [LARGE SCALE GENOMIC DNA]</scope>
    <source>
        <strain evidence="3 4">ATCC 12442</strain>
    </source>
</reference>
<dbReference type="OrthoDB" id="9991317at2759"/>
<dbReference type="InterPro" id="IPR011990">
    <property type="entry name" value="TPR-like_helical_dom_sf"/>
</dbReference>
<gene>
    <name evidence="3" type="ORF">DL89DRAFT_281144</name>
</gene>
<dbReference type="EMBL" id="MCFD01000001">
    <property type="protein sequence ID" value="ORX74819.1"/>
    <property type="molecule type" value="Genomic_DNA"/>
</dbReference>
<dbReference type="PROSITE" id="PS50005">
    <property type="entry name" value="TPR"/>
    <property type="match status" value="1"/>
</dbReference>
<evidence type="ECO:0000313" key="4">
    <source>
        <dbReference type="Proteomes" id="UP000193922"/>
    </source>
</evidence>
<feature type="repeat" description="TPR" evidence="1">
    <location>
        <begin position="191"/>
        <end position="224"/>
    </location>
</feature>
<dbReference type="GO" id="GO:0000127">
    <property type="term" value="C:transcription factor TFIIIC complex"/>
    <property type="evidence" value="ECO:0007669"/>
    <property type="project" value="TreeGrafter"/>
</dbReference>
<dbReference type="STRING" id="61395.A0A1Y1WMM9"/>
<evidence type="ECO:0000313" key="3">
    <source>
        <dbReference type="EMBL" id="ORX74819.1"/>
    </source>
</evidence>
<dbReference type="InterPro" id="IPR019734">
    <property type="entry name" value="TPR_rpt"/>
</dbReference>
<dbReference type="PANTHER" id="PTHR23082:SF0">
    <property type="entry name" value="GENERAL TRANSCRIPTION FACTOR 3C POLYPEPTIDE 3"/>
    <property type="match status" value="1"/>
</dbReference>
<dbReference type="GeneID" id="63806276"/>
<feature type="region of interest" description="Disordered" evidence="2">
    <location>
        <begin position="588"/>
        <end position="610"/>
    </location>
</feature>
<organism evidence="3 4">
    <name type="scientific">Linderina pennispora</name>
    <dbReference type="NCBI Taxonomy" id="61395"/>
    <lineage>
        <taxon>Eukaryota</taxon>
        <taxon>Fungi</taxon>
        <taxon>Fungi incertae sedis</taxon>
        <taxon>Zoopagomycota</taxon>
        <taxon>Kickxellomycotina</taxon>
        <taxon>Kickxellomycetes</taxon>
        <taxon>Kickxellales</taxon>
        <taxon>Kickxellaceae</taxon>
        <taxon>Linderina</taxon>
    </lineage>
</organism>
<feature type="compositionally biased region" description="Low complexity" evidence="2">
    <location>
        <begin position="272"/>
        <end position="281"/>
    </location>
</feature>
<comment type="caution">
    <text evidence="3">The sequence shown here is derived from an EMBL/GenBank/DDBJ whole genome shotgun (WGS) entry which is preliminary data.</text>
</comment>
<dbReference type="GO" id="GO:0006383">
    <property type="term" value="P:transcription by RNA polymerase III"/>
    <property type="evidence" value="ECO:0007669"/>
    <property type="project" value="InterPro"/>
</dbReference>
<accession>A0A1Y1WMM9</accession>
<feature type="region of interest" description="Disordered" evidence="2">
    <location>
        <begin position="496"/>
        <end position="528"/>
    </location>
</feature>
<evidence type="ECO:0000256" key="1">
    <source>
        <dbReference type="PROSITE-ProRule" id="PRU00339"/>
    </source>
</evidence>
<keyword evidence="4" id="KW-1185">Reference proteome</keyword>
<keyword evidence="1" id="KW-0802">TPR repeat</keyword>
<dbReference type="InterPro" id="IPR039340">
    <property type="entry name" value="Tfc4/TFIIIC-102/Sfc4"/>
</dbReference>
<evidence type="ECO:0000256" key="2">
    <source>
        <dbReference type="SAM" id="MobiDB-lite"/>
    </source>
</evidence>
<dbReference type="SUPFAM" id="SSF48452">
    <property type="entry name" value="TPR-like"/>
    <property type="match status" value="1"/>
</dbReference>
<dbReference type="Proteomes" id="UP000193922">
    <property type="component" value="Unassembled WGS sequence"/>
</dbReference>
<feature type="region of interest" description="Disordered" evidence="2">
    <location>
        <begin position="261"/>
        <end position="281"/>
    </location>
</feature>
<proteinExistence type="predicted"/>
<feature type="compositionally biased region" description="Acidic residues" evidence="2">
    <location>
        <begin position="1"/>
        <end position="25"/>
    </location>
</feature>
<dbReference type="Gene3D" id="1.25.40.10">
    <property type="entry name" value="Tetratricopeptide repeat domain"/>
    <property type="match status" value="1"/>
</dbReference>
<protein>
    <submittedName>
        <fullName evidence="3">Uncharacterized protein</fullName>
    </submittedName>
</protein>